<evidence type="ECO:0000256" key="7">
    <source>
        <dbReference type="ARBA" id="ARBA00023136"/>
    </source>
</evidence>
<name>A0ABQ8YU99_9EUKA</name>
<evidence type="ECO:0000256" key="6">
    <source>
        <dbReference type="ARBA" id="ARBA00022989"/>
    </source>
</evidence>
<dbReference type="Gene3D" id="3.40.50.2000">
    <property type="entry name" value="Glycogen Phosphorylase B"/>
    <property type="match status" value="1"/>
</dbReference>
<keyword evidence="6" id="KW-1133">Transmembrane helix</keyword>
<comment type="similarity">
    <text evidence="2">Belongs to the ALG14 family.</text>
</comment>
<evidence type="ECO:0000256" key="3">
    <source>
        <dbReference type="ARBA" id="ARBA00017467"/>
    </source>
</evidence>
<evidence type="ECO:0000313" key="9">
    <source>
        <dbReference type="Proteomes" id="UP001150062"/>
    </source>
</evidence>
<evidence type="ECO:0000256" key="4">
    <source>
        <dbReference type="ARBA" id="ARBA00022692"/>
    </source>
</evidence>
<sequence length="220" mass="25073">MCWLEEKSTFYQNQDPIVFTMINVTERKGKLVIKQNANEQIRVLSVLGSGGHTAEMLKLLETLFIGEKRNYKITFVIASSDKNSQHKAKAFSTKFKEKFGIDDIKVHLVPRSRKVGQSYLSSIFTTLYASFFSFKIVVLENPKLVLCNGPGTCVPIALSAFLLRIIAIKFIDIIYIESIARVKHLSLSGRILYPIADRFIVQWESLASKYKKVEYIGRLI</sequence>
<keyword evidence="9" id="KW-1185">Reference proteome</keyword>
<keyword evidence="4" id="KW-0812">Transmembrane</keyword>
<reference evidence="8" key="1">
    <citation type="submission" date="2022-08" db="EMBL/GenBank/DDBJ databases">
        <title>Novel sulfate-reducing endosymbionts in the free-living metamonad Anaeramoeba.</title>
        <authorList>
            <person name="Jerlstrom-Hultqvist J."/>
            <person name="Cepicka I."/>
            <person name="Gallot-Lavallee L."/>
            <person name="Salas-Leiva D."/>
            <person name="Curtis B.A."/>
            <person name="Zahonova K."/>
            <person name="Pipaliya S."/>
            <person name="Dacks J."/>
            <person name="Roger A.J."/>
        </authorList>
    </citation>
    <scope>NUCLEOTIDE SEQUENCE</scope>
    <source>
        <strain evidence="8">Schooner1</strain>
    </source>
</reference>
<dbReference type="InterPro" id="IPR013969">
    <property type="entry name" value="Oligosacch_biosynth_Alg14"/>
</dbReference>
<dbReference type="Proteomes" id="UP001150062">
    <property type="component" value="Unassembled WGS sequence"/>
</dbReference>
<comment type="caution">
    <text evidence="8">The sequence shown here is derived from an EMBL/GenBank/DDBJ whole genome shotgun (WGS) entry which is preliminary data.</text>
</comment>
<evidence type="ECO:0000256" key="2">
    <source>
        <dbReference type="ARBA" id="ARBA00009731"/>
    </source>
</evidence>
<dbReference type="GO" id="GO:0016740">
    <property type="term" value="F:transferase activity"/>
    <property type="evidence" value="ECO:0007669"/>
    <property type="project" value="UniProtKB-KW"/>
</dbReference>
<accession>A0ABQ8YU99</accession>
<dbReference type="PANTHER" id="PTHR12154">
    <property type="entry name" value="GLYCOSYL TRANSFERASE-RELATED"/>
    <property type="match status" value="1"/>
</dbReference>
<keyword evidence="7" id="KW-0472">Membrane</keyword>
<dbReference type="Pfam" id="PF08660">
    <property type="entry name" value="Alg14"/>
    <property type="match status" value="1"/>
</dbReference>
<keyword evidence="5" id="KW-0256">Endoplasmic reticulum</keyword>
<dbReference type="SUPFAM" id="SSF53756">
    <property type="entry name" value="UDP-Glycosyltransferase/glycogen phosphorylase"/>
    <property type="match status" value="1"/>
</dbReference>
<comment type="subcellular location">
    <subcellularLocation>
        <location evidence="1">Endoplasmic reticulum membrane</location>
        <topology evidence="1">Single-pass membrane protein</topology>
    </subcellularLocation>
</comment>
<evidence type="ECO:0000256" key="1">
    <source>
        <dbReference type="ARBA" id="ARBA00004389"/>
    </source>
</evidence>
<evidence type="ECO:0000313" key="8">
    <source>
        <dbReference type="EMBL" id="KAJ6248197.1"/>
    </source>
</evidence>
<keyword evidence="8" id="KW-0808">Transferase</keyword>
<evidence type="ECO:0000256" key="5">
    <source>
        <dbReference type="ARBA" id="ARBA00022824"/>
    </source>
</evidence>
<gene>
    <name evidence="8" type="ORF">M0813_17860</name>
</gene>
<dbReference type="PANTHER" id="PTHR12154:SF4">
    <property type="entry name" value="UDP-N-ACETYLGLUCOSAMINE TRANSFERASE SUBUNIT ALG14 HOMOLOG"/>
    <property type="match status" value="1"/>
</dbReference>
<dbReference type="EMBL" id="JAOAOG010000116">
    <property type="protein sequence ID" value="KAJ6248197.1"/>
    <property type="molecule type" value="Genomic_DNA"/>
</dbReference>
<organism evidence="8 9">
    <name type="scientific">Anaeramoeba flamelloides</name>
    <dbReference type="NCBI Taxonomy" id="1746091"/>
    <lineage>
        <taxon>Eukaryota</taxon>
        <taxon>Metamonada</taxon>
        <taxon>Anaeramoebidae</taxon>
        <taxon>Anaeramoeba</taxon>
    </lineage>
</organism>
<protein>
    <recommendedName>
        <fullName evidence="3">UDP-N-acetylglucosamine transferase subunit ALG14</fullName>
    </recommendedName>
</protein>
<proteinExistence type="inferred from homology"/>